<reference evidence="2 3" key="1">
    <citation type="submission" date="2019-08" db="EMBL/GenBank/DDBJ databases">
        <title>In-depth cultivation of the pig gut microbiome towards novel bacterial diversity and tailored functional studies.</title>
        <authorList>
            <person name="Wylensek D."/>
            <person name="Hitch T.C.A."/>
            <person name="Clavel T."/>
        </authorList>
    </citation>
    <scope>NUCLEOTIDE SEQUENCE [LARGE SCALE GENOMIC DNA]</scope>
    <source>
        <strain evidence="2 3">BSM-380-WT-5A</strain>
    </source>
</reference>
<dbReference type="RefSeq" id="WP_154432472.1">
    <property type="nucleotide sequence ID" value="NZ_VUMS01000016.1"/>
</dbReference>
<proteinExistence type="predicted"/>
<organism evidence="2 3">
    <name type="scientific">Oliverpabstia intestinalis</name>
    <dbReference type="NCBI Taxonomy" id="2606633"/>
    <lineage>
        <taxon>Bacteria</taxon>
        <taxon>Bacillati</taxon>
        <taxon>Bacillota</taxon>
        <taxon>Clostridia</taxon>
        <taxon>Lachnospirales</taxon>
        <taxon>Lachnospiraceae</taxon>
        <taxon>Oliverpabstia</taxon>
    </lineage>
</organism>
<dbReference type="Proteomes" id="UP000440513">
    <property type="component" value="Unassembled WGS sequence"/>
</dbReference>
<feature type="domain" description="Thoeris protein ThsB TIR-like" evidence="1">
    <location>
        <begin position="8"/>
        <end position="105"/>
    </location>
</feature>
<dbReference type="AlphaFoldDB" id="A0A7X2TL58"/>
<evidence type="ECO:0000313" key="3">
    <source>
        <dbReference type="Proteomes" id="UP000440513"/>
    </source>
</evidence>
<name>A0A7X2TL58_9FIRM</name>
<comment type="caution">
    <text evidence="2">The sequence shown here is derived from an EMBL/GenBank/DDBJ whole genome shotgun (WGS) entry which is preliminary data.</text>
</comment>
<evidence type="ECO:0000259" key="1">
    <source>
        <dbReference type="Pfam" id="PF08937"/>
    </source>
</evidence>
<evidence type="ECO:0000313" key="2">
    <source>
        <dbReference type="EMBL" id="MST66966.1"/>
    </source>
</evidence>
<sequence length="166" mass="19882">MAYRNKVYVSMDADHDLHYYYLMKAWRQNDNTSFNFYDAHDINTILDKSEESIKRGLQERFRNTKIFVLLVGEHTRYLYKYVRWEIQEALKRELPCIVVNLNGKRSMDSQRCPAIIRDELAIHVSFNAKILEYALENWPDFNQKAKREGKTGAYYYSDETYKKLGL</sequence>
<dbReference type="Pfam" id="PF08937">
    <property type="entry name" value="ThsB_TIR"/>
    <property type="match status" value="1"/>
</dbReference>
<dbReference type="EMBL" id="VUMS01000016">
    <property type="protein sequence ID" value="MST66966.1"/>
    <property type="molecule type" value="Genomic_DNA"/>
</dbReference>
<dbReference type="Gene3D" id="3.40.50.11200">
    <property type="match status" value="1"/>
</dbReference>
<protein>
    <submittedName>
        <fullName evidence="2">Molecular chaperone Tir</fullName>
    </submittedName>
</protein>
<keyword evidence="3" id="KW-1185">Reference proteome</keyword>
<gene>
    <name evidence="2" type="ORF">FYJ57_09580</name>
</gene>
<dbReference type="InterPro" id="IPR015032">
    <property type="entry name" value="ThsB__TIR-like_domain"/>
</dbReference>
<accession>A0A7X2TL58</accession>